<keyword evidence="2" id="KW-1185">Reference proteome</keyword>
<accession>A0A016W3X7</accession>
<organism evidence="1 2">
    <name type="scientific">Ancylostoma ceylanicum</name>
    <dbReference type="NCBI Taxonomy" id="53326"/>
    <lineage>
        <taxon>Eukaryota</taxon>
        <taxon>Metazoa</taxon>
        <taxon>Ecdysozoa</taxon>
        <taxon>Nematoda</taxon>
        <taxon>Chromadorea</taxon>
        <taxon>Rhabditida</taxon>
        <taxon>Rhabditina</taxon>
        <taxon>Rhabditomorpha</taxon>
        <taxon>Strongyloidea</taxon>
        <taxon>Ancylostomatidae</taxon>
        <taxon>Ancylostomatinae</taxon>
        <taxon>Ancylostoma</taxon>
    </lineage>
</organism>
<reference evidence="2" key="1">
    <citation type="journal article" date="2015" name="Nat. Genet.">
        <title>The genome and transcriptome of the zoonotic hookworm Ancylostoma ceylanicum identify infection-specific gene families.</title>
        <authorList>
            <person name="Schwarz E.M."/>
            <person name="Hu Y."/>
            <person name="Antoshechkin I."/>
            <person name="Miller M.M."/>
            <person name="Sternberg P.W."/>
            <person name="Aroian R.V."/>
        </authorList>
    </citation>
    <scope>NUCLEOTIDE SEQUENCE</scope>
    <source>
        <strain evidence="2">HY135</strain>
    </source>
</reference>
<proteinExistence type="predicted"/>
<dbReference type="Proteomes" id="UP000024635">
    <property type="component" value="Unassembled WGS sequence"/>
</dbReference>
<sequence length="94" mass="10654">MYVCVCVTKFYDWSVKVILGSYKGQEPVRRRPKWGRHVHRCDNGALAPEVGGGGCGIVEWGRMEIEDVGWWATGAPMENDCSRVQERREMGPLL</sequence>
<dbReference type="EMBL" id="JARK01001338">
    <property type="protein sequence ID" value="EYC33693.1"/>
    <property type="molecule type" value="Genomic_DNA"/>
</dbReference>
<evidence type="ECO:0000313" key="1">
    <source>
        <dbReference type="EMBL" id="EYC33693.1"/>
    </source>
</evidence>
<evidence type="ECO:0000313" key="2">
    <source>
        <dbReference type="Proteomes" id="UP000024635"/>
    </source>
</evidence>
<name>A0A016W3X7_9BILA</name>
<protein>
    <submittedName>
        <fullName evidence="1">Uncharacterized protein</fullName>
    </submittedName>
</protein>
<dbReference type="AlphaFoldDB" id="A0A016W3X7"/>
<comment type="caution">
    <text evidence="1">The sequence shown here is derived from an EMBL/GenBank/DDBJ whole genome shotgun (WGS) entry which is preliminary data.</text>
</comment>
<gene>
    <name evidence="1" type="primary">Acey_s0002.g933</name>
    <name evidence="1" type="ORF">Y032_0002g933</name>
</gene>